<dbReference type="EMBL" id="WNLP01000002">
    <property type="protein sequence ID" value="MUH59488.1"/>
    <property type="molecule type" value="Genomic_DNA"/>
</dbReference>
<evidence type="ECO:0000259" key="4">
    <source>
        <dbReference type="Pfam" id="PF12892"/>
    </source>
</evidence>
<name>A0A7K1J4B1_9BIFI</name>
<evidence type="ECO:0000259" key="5">
    <source>
        <dbReference type="Pfam" id="PF24547"/>
    </source>
</evidence>
<feature type="compositionally biased region" description="Polar residues" evidence="1">
    <location>
        <begin position="34"/>
        <end position="53"/>
    </location>
</feature>
<feature type="transmembrane region" description="Helical" evidence="2">
    <location>
        <begin position="1262"/>
        <end position="1283"/>
    </location>
</feature>
<comment type="caution">
    <text evidence="6">The sequence shown here is derived from an EMBL/GenBank/DDBJ whole genome shotgun (WGS) entry which is preliminary data.</text>
</comment>
<keyword evidence="3" id="KW-0732">Signal</keyword>
<keyword evidence="2" id="KW-0812">Transmembrane</keyword>
<feature type="chain" id="PRO_5029807697" evidence="3">
    <location>
        <begin position="30"/>
        <end position="1288"/>
    </location>
</feature>
<gene>
    <name evidence="6" type="ORF">GSD1FS_0817</name>
</gene>
<dbReference type="Pfam" id="PF24547">
    <property type="entry name" value="DUF7601"/>
    <property type="match status" value="1"/>
</dbReference>
<dbReference type="Gene3D" id="2.60.40.3050">
    <property type="match status" value="2"/>
</dbReference>
<dbReference type="RefSeq" id="WP_155588445.1">
    <property type="nucleotide sequence ID" value="NZ_WNLP01000002.1"/>
</dbReference>
<dbReference type="NCBIfam" id="TIGR03786">
    <property type="entry name" value="strep_pil_rpt"/>
    <property type="match status" value="1"/>
</dbReference>
<evidence type="ECO:0000256" key="2">
    <source>
        <dbReference type="SAM" id="Phobius"/>
    </source>
</evidence>
<feature type="signal peptide" evidence="3">
    <location>
        <begin position="1"/>
        <end position="29"/>
    </location>
</feature>
<feature type="domain" description="DUF7601" evidence="5">
    <location>
        <begin position="1088"/>
        <end position="1210"/>
    </location>
</feature>
<feature type="region of interest" description="Disordered" evidence="1">
    <location>
        <begin position="34"/>
        <end position="155"/>
    </location>
</feature>
<organism evidence="6 7">
    <name type="scientific">Bifidobacterium canis</name>
    <dbReference type="NCBI Taxonomy" id="2610880"/>
    <lineage>
        <taxon>Bacteria</taxon>
        <taxon>Bacillati</taxon>
        <taxon>Actinomycetota</taxon>
        <taxon>Actinomycetes</taxon>
        <taxon>Bifidobacteriales</taxon>
        <taxon>Bifidobacteriaceae</taxon>
        <taxon>Bifidobacterium</taxon>
    </lineage>
</organism>
<keyword evidence="2" id="KW-1133">Transmembrane helix</keyword>
<dbReference type="Proteomes" id="UP000487882">
    <property type="component" value="Unassembled WGS sequence"/>
</dbReference>
<reference evidence="6 7" key="1">
    <citation type="submission" date="2019-09" db="EMBL/GenBank/DDBJ databases">
        <title>Bifidobacterium canis sp. nov., isolated from the digestive tract of German Shepherd dog puppy.</title>
        <authorList>
            <person name="Bunesova V."/>
        </authorList>
    </citation>
    <scope>NUCLEOTIDE SEQUENCE [LARGE SCALE GENOMIC DNA]</scope>
    <source>
        <strain evidence="6 7">GSD1FS</strain>
    </source>
</reference>
<dbReference type="InterPro" id="IPR055382">
    <property type="entry name" value="DUF7601"/>
</dbReference>
<feature type="domain" description="Streptococcal pilin isopeptide linkage" evidence="4">
    <location>
        <begin position="823"/>
        <end position="918"/>
    </location>
</feature>
<keyword evidence="7" id="KW-1185">Reference proteome</keyword>
<keyword evidence="2" id="KW-0472">Membrane</keyword>
<dbReference type="InterPro" id="IPR038174">
    <property type="entry name" value="Strep_pil_link_sf"/>
</dbReference>
<evidence type="ECO:0000313" key="6">
    <source>
        <dbReference type="EMBL" id="MUH59488.1"/>
    </source>
</evidence>
<sequence length="1288" mass="137835">MKIRQGIVSALVALALPLTLGVFPLSASAEEIGSTASPTQSAQGDANTGNTADAPTAGDGDSADQNNSAADFEGNDVGTDAGNGETSASDAPGSAPNASDATDAADSQDSADVADSADAAEAANSADANSSGSSNKAKANADAQPAADSGDKHPNIVYKPFRQWLLDSPKSQYTDENGNAYTYSTLGMILSNYNVFTPGDLRSTHIVGPVAVGGFATGFGQFASSAKAQDFDAFQRCMQHLESEGKNGVTDVQDCLVDPNAEGAPSNTTYKNYSETNLPLGNGGVWNVPSFVNGPLVETTEERWPDQLGGISGVTYSNKDTVPFYAGETNQTDPFLALKYLEDADSYEIFGNGKIVFDDNWLDFDSVMNEIKEESQAMADEAGQVQVRVEQCNENGNTLCLRSSDETKVKVDSNIGNMKIVIAPGAHVTIKDDANFEAYRELLSKNNRPFNVRIVKDPNSELVNMPDTIINFVGEGGSSDARLPGVIFVDRFDVDAQMVQGIGTDEQAPGIPIIFNFPNVTGTIDFDPDGVRSGTQYGHVVAPNADINMFCTSGNFNGRYIAKNIAVNGEGHMWPYSGRLLASVPDSTGIHANKQLLYGTLNGGDFTFTLQLTGDSLSKPEEKQNDKDGNVDFSFEFNDGNWSKGTDVAGEDNTKDFSFTLKEKIDSASCGTDVGKVTCDNSEFKVTVRVQKTETNAGNTTTAEYKVLSTTYARVKDSAGNAVDADAQKPTTSTPLFTNVRNRELKTSTQFGFDKYVDSEKLSSAADNTTFEFALRPAKAVGTKDDFTVDTPMPKAADCARTTKLAVPLYGSDGKPVTEGEGDAAKQVTVQVDACVVKNGALKSQEQGGVQHNIWFPSIEYTRTGRYDYIVTEIPGDDADMTYDSLEHSISVTVTENSNGDLSATSTIFDQSHINFRNYNKAHTDLHFTKYVDHALLGDADDTSYVFDLFAAQKTADGKLVKAKDDDGKDKEAVCTVRNLGSAVDFSAGKCGDALTYENEGDYYYIATERTGGDPYLWYDQLEDGTNAKIEHYVHVAVTKENEKYKVSTVTYAMSTACSAGEDGTVPESCPAEAKIFNNNHKPVPFEIRKAVKELNGTAPADAEFTFKVTFFARNSNSVPLYEQGTELAYTVTTAAQGGEEPVVETKSAIVAEDGSVTFAITAAQTARFTQIPYETVFEIEELVDNLPIGFTGVSMVSSNGYTGKNKTAEQTVNGKTTQVTVPAITRDQWAKVAYGTVVTVTATNEYAVYRLPMSGGAGANINLLALGVAVVCAGLFLSVRFAKESRA</sequence>
<evidence type="ECO:0000256" key="1">
    <source>
        <dbReference type="SAM" id="MobiDB-lite"/>
    </source>
</evidence>
<evidence type="ECO:0000256" key="3">
    <source>
        <dbReference type="SAM" id="SignalP"/>
    </source>
</evidence>
<dbReference type="InterPro" id="IPR022464">
    <property type="entry name" value="Strep_pil_isopept_link"/>
</dbReference>
<proteinExistence type="predicted"/>
<feature type="compositionally biased region" description="Low complexity" evidence="1">
    <location>
        <begin position="94"/>
        <end position="148"/>
    </location>
</feature>
<protein>
    <submittedName>
        <fullName evidence="6">Isopeptide containing domain-containing protein</fullName>
    </submittedName>
</protein>
<dbReference type="Pfam" id="PF12892">
    <property type="entry name" value="FctA"/>
    <property type="match status" value="1"/>
</dbReference>
<accession>A0A7K1J4B1</accession>
<evidence type="ECO:0000313" key="7">
    <source>
        <dbReference type="Proteomes" id="UP000487882"/>
    </source>
</evidence>
<dbReference type="Gene3D" id="2.60.40.1140">
    <property type="entry name" value="Collagen-binding surface protein Cna, B-type domain"/>
    <property type="match status" value="1"/>
</dbReference>